<keyword evidence="3" id="KW-1185">Reference proteome</keyword>
<evidence type="ECO:0000313" key="2">
    <source>
        <dbReference type="EMBL" id="KAK9424955.1"/>
    </source>
</evidence>
<evidence type="ECO:0000313" key="3">
    <source>
        <dbReference type="Proteomes" id="UP001408356"/>
    </source>
</evidence>
<comment type="caution">
    <text evidence="2">The sequence shown here is derived from an EMBL/GenBank/DDBJ whole genome shotgun (WGS) entry which is preliminary data.</text>
</comment>
<dbReference type="InterPro" id="IPR056125">
    <property type="entry name" value="DUF7708"/>
</dbReference>
<accession>A0ABR2VDF6</accession>
<name>A0ABR2VDF6_9PEZI</name>
<protein>
    <submittedName>
        <fullName evidence="2">Nacht domain protein</fullName>
    </submittedName>
</protein>
<sequence length="345" mass="38969">MSGTWVGWTVSRNPAIQDANVCVFNLPNLRHPDLARSTYESAIDTLKQELGEDEFRSAGLTSQSSIRDVQNALAQAMRKYESRSKQSVFDTLSQHYPEYVSLAWGAFNLLSIAGLNHEELISEISKAVSKFADVLPRTLHSILYQTQRMRDAVASVYAKTIEFAILAIKWYKKGKGIHNITAIIQPFKIGFKPIMDEIAERSRRVGELASAASKAEIRSLHLTVRNLEKEMYRLRDLLVSSQVLQNQILLDLRYQKQLFVTSQLGDIHRALSIECMPDCEKSLAFCKSLKIRHKHRSSSQIPLAELAKLRLWLADSSSSLLLAESIRVKTSSLDFSVDFLGLVQE</sequence>
<dbReference type="Proteomes" id="UP001408356">
    <property type="component" value="Unassembled WGS sequence"/>
</dbReference>
<gene>
    <name evidence="2" type="ORF">SUNI508_13276</name>
</gene>
<reference evidence="2 3" key="1">
    <citation type="journal article" date="2024" name="J. Plant Pathol.">
        <title>Sequence and assembly of the genome of Seiridium unicorne, isolate CBS 538.82, causal agent of cypress canker disease.</title>
        <authorList>
            <person name="Scali E."/>
            <person name="Rocca G.D."/>
            <person name="Danti R."/>
            <person name="Garbelotto M."/>
            <person name="Barberini S."/>
            <person name="Baroncelli R."/>
            <person name="Emiliani G."/>
        </authorList>
    </citation>
    <scope>NUCLEOTIDE SEQUENCE [LARGE SCALE GENOMIC DNA]</scope>
    <source>
        <strain evidence="2 3">BM-138-508</strain>
    </source>
</reference>
<dbReference type="EMBL" id="JARVKF010000026">
    <property type="protein sequence ID" value="KAK9424955.1"/>
    <property type="molecule type" value="Genomic_DNA"/>
</dbReference>
<feature type="domain" description="DUF7708" evidence="1">
    <location>
        <begin position="86"/>
        <end position="217"/>
    </location>
</feature>
<organism evidence="2 3">
    <name type="scientific">Seiridium unicorne</name>
    <dbReference type="NCBI Taxonomy" id="138068"/>
    <lineage>
        <taxon>Eukaryota</taxon>
        <taxon>Fungi</taxon>
        <taxon>Dikarya</taxon>
        <taxon>Ascomycota</taxon>
        <taxon>Pezizomycotina</taxon>
        <taxon>Sordariomycetes</taxon>
        <taxon>Xylariomycetidae</taxon>
        <taxon>Amphisphaeriales</taxon>
        <taxon>Sporocadaceae</taxon>
        <taxon>Seiridium</taxon>
    </lineage>
</organism>
<dbReference type="Pfam" id="PF24809">
    <property type="entry name" value="DUF7708"/>
    <property type="match status" value="1"/>
</dbReference>
<evidence type="ECO:0000259" key="1">
    <source>
        <dbReference type="Pfam" id="PF24809"/>
    </source>
</evidence>
<proteinExistence type="predicted"/>